<proteinExistence type="inferred from homology"/>
<protein>
    <recommendedName>
        <fullName evidence="10">Isoleucine--tRNA ligase</fullName>
        <ecNumber evidence="10">6.1.1.5</ecNumber>
    </recommendedName>
    <alternativeName>
        <fullName evidence="10">Isoleucyl-tRNA synthetase</fullName>
        <shortName evidence="10">IleRS</shortName>
    </alternativeName>
</protein>
<dbReference type="InterPro" id="IPR002300">
    <property type="entry name" value="aa-tRNA-synth_Ia"/>
</dbReference>
<evidence type="ECO:0000259" key="12">
    <source>
        <dbReference type="Pfam" id="PF00133"/>
    </source>
</evidence>
<evidence type="ECO:0000256" key="7">
    <source>
        <dbReference type="ARBA" id="ARBA00023146"/>
    </source>
</evidence>
<dbReference type="Gene3D" id="3.90.740.10">
    <property type="entry name" value="Valyl/Leucyl/Isoleucyl-tRNA synthetase, editing domain"/>
    <property type="match status" value="1"/>
</dbReference>
<feature type="region of interest" description="Disordered" evidence="11">
    <location>
        <begin position="1"/>
        <end position="42"/>
    </location>
</feature>
<evidence type="ECO:0000256" key="9">
    <source>
        <dbReference type="ARBA" id="ARBA00048359"/>
    </source>
</evidence>
<dbReference type="Gene3D" id="1.10.730.20">
    <property type="match status" value="1"/>
</dbReference>
<dbReference type="GO" id="GO:0002161">
    <property type="term" value="F:aminoacyl-tRNA deacylase activity"/>
    <property type="evidence" value="ECO:0007669"/>
    <property type="project" value="InterPro"/>
</dbReference>
<evidence type="ECO:0000256" key="10">
    <source>
        <dbReference type="HAMAP-Rule" id="MF_02002"/>
    </source>
</evidence>
<dbReference type="PATRIC" id="fig|411473.3.peg.600"/>
<keyword evidence="16" id="KW-1185">Reference proteome</keyword>
<evidence type="ECO:0000259" key="13">
    <source>
        <dbReference type="Pfam" id="PF06827"/>
    </source>
</evidence>
<feature type="domain" description="Aminoacyl-tRNA synthetase class Ia" evidence="12">
    <location>
        <begin position="44"/>
        <end position="657"/>
    </location>
</feature>
<dbReference type="PANTHER" id="PTHR42765">
    <property type="entry name" value="SOLEUCYL-TRNA SYNTHETASE"/>
    <property type="match status" value="1"/>
</dbReference>
<dbReference type="PRINTS" id="PR00984">
    <property type="entry name" value="TRNASYNTHILE"/>
</dbReference>
<dbReference type="GO" id="GO:0008270">
    <property type="term" value="F:zinc ion binding"/>
    <property type="evidence" value="ECO:0007669"/>
    <property type="project" value="UniProtKB-UniRule"/>
</dbReference>
<comment type="similarity">
    <text evidence="1 10">Belongs to the class-I aminoacyl-tRNA synthetase family. IleS type 1 subfamily.</text>
</comment>
<gene>
    <name evidence="10" type="primary">ileS</name>
    <name evidence="15" type="ORF">RUMCAL_00749</name>
</gene>
<feature type="binding site" evidence="10">
    <location>
        <position position="931"/>
    </location>
    <ligand>
        <name>Zn(2+)</name>
        <dbReference type="ChEBI" id="CHEBI:29105"/>
    </ligand>
</feature>
<dbReference type="InterPro" id="IPR009080">
    <property type="entry name" value="tRNAsynth_Ia_anticodon-bd"/>
</dbReference>
<dbReference type="SUPFAM" id="SSF47323">
    <property type="entry name" value="Anticodon-binding domain of a subclass of class I aminoacyl-tRNA synthetases"/>
    <property type="match status" value="1"/>
</dbReference>
<dbReference type="GO" id="GO:0000049">
    <property type="term" value="F:tRNA binding"/>
    <property type="evidence" value="ECO:0007669"/>
    <property type="project" value="InterPro"/>
</dbReference>
<name>U2KX02_9FIRM</name>
<dbReference type="AlphaFoldDB" id="U2KX02"/>
<evidence type="ECO:0000256" key="8">
    <source>
        <dbReference type="ARBA" id="ARBA00025217"/>
    </source>
</evidence>
<dbReference type="FunFam" id="3.40.50.620:FF:000152">
    <property type="entry name" value="Isoleucine--tRNA ligase"/>
    <property type="match status" value="1"/>
</dbReference>
<dbReference type="CDD" id="cd00818">
    <property type="entry name" value="IleRS_core"/>
    <property type="match status" value="1"/>
</dbReference>
<dbReference type="Pfam" id="PF06827">
    <property type="entry name" value="zf-FPG_IleRS"/>
    <property type="match status" value="1"/>
</dbReference>
<dbReference type="SUPFAM" id="SSF52374">
    <property type="entry name" value="Nucleotidylyl transferase"/>
    <property type="match status" value="1"/>
</dbReference>
<dbReference type="Pfam" id="PF00133">
    <property type="entry name" value="tRNA-synt_1"/>
    <property type="match status" value="1"/>
</dbReference>
<dbReference type="InterPro" id="IPR033708">
    <property type="entry name" value="Anticodon_Ile_BEm"/>
</dbReference>
<organism evidence="15 16">
    <name type="scientific">Ruminococcus callidus ATCC 27760</name>
    <dbReference type="NCBI Taxonomy" id="411473"/>
    <lineage>
        <taxon>Bacteria</taxon>
        <taxon>Bacillati</taxon>
        <taxon>Bacillota</taxon>
        <taxon>Clostridia</taxon>
        <taxon>Eubacteriales</taxon>
        <taxon>Oscillospiraceae</taxon>
        <taxon>Ruminococcus</taxon>
    </lineage>
</organism>
<evidence type="ECO:0000259" key="14">
    <source>
        <dbReference type="Pfam" id="PF08264"/>
    </source>
</evidence>
<comment type="caution">
    <text evidence="15">The sequence shown here is derived from an EMBL/GenBank/DDBJ whole genome shotgun (WGS) entry which is preliminary data.</text>
</comment>
<dbReference type="EC" id="6.1.1.5" evidence="10"/>
<dbReference type="Gene3D" id="3.40.50.620">
    <property type="entry name" value="HUPs"/>
    <property type="match status" value="2"/>
</dbReference>
<feature type="compositionally biased region" description="Polar residues" evidence="11">
    <location>
        <begin position="15"/>
        <end position="26"/>
    </location>
</feature>
<feature type="binding site" evidence="10">
    <location>
        <position position="621"/>
    </location>
    <ligand>
        <name>ATP</name>
        <dbReference type="ChEBI" id="CHEBI:30616"/>
    </ligand>
</feature>
<dbReference type="FunFam" id="1.10.730.20:FF:000001">
    <property type="entry name" value="Isoleucine--tRNA ligase"/>
    <property type="match status" value="1"/>
</dbReference>
<dbReference type="Gene3D" id="1.10.10.830">
    <property type="entry name" value="Ile-tRNA synthetase CP2 domain-like"/>
    <property type="match status" value="1"/>
</dbReference>
<keyword evidence="10" id="KW-0862">Zinc</keyword>
<keyword evidence="5 10" id="KW-0067">ATP-binding</keyword>
<evidence type="ECO:0000256" key="1">
    <source>
        <dbReference type="ARBA" id="ARBA00006887"/>
    </source>
</evidence>
<dbReference type="GO" id="GO:0005829">
    <property type="term" value="C:cytosol"/>
    <property type="evidence" value="ECO:0007669"/>
    <property type="project" value="TreeGrafter"/>
</dbReference>
<dbReference type="InterPro" id="IPR023585">
    <property type="entry name" value="Ile-tRNA-ligase_type1"/>
</dbReference>
<dbReference type="PROSITE" id="PS00178">
    <property type="entry name" value="AA_TRNA_LIGASE_I"/>
    <property type="match status" value="1"/>
</dbReference>
<feature type="domain" description="Methionyl/Valyl/Leucyl/Isoleucyl-tRNA synthetase anticodon-binding" evidence="14">
    <location>
        <begin position="704"/>
        <end position="862"/>
    </location>
</feature>
<feature type="short sequence motif" description="'KMSKS' region" evidence="10">
    <location>
        <begin position="618"/>
        <end position="622"/>
    </location>
</feature>
<feature type="binding site" evidence="10">
    <location>
        <position position="911"/>
    </location>
    <ligand>
        <name>Zn(2+)</name>
        <dbReference type="ChEBI" id="CHEBI:29105"/>
    </ligand>
</feature>
<dbReference type="SUPFAM" id="SSF50677">
    <property type="entry name" value="ValRS/IleRS/LeuRS editing domain"/>
    <property type="match status" value="1"/>
</dbReference>
<evidence type="ECO:0000256" key="2">
    <source>
        <dbReference type="ARBA" id="ARBA00022490"/>
    </source>
</evidence>
<dbReference type="HOGENOM" id="CLU_001493_7_0_9"/>
<keyword evidence="4 10" id="KW-0547">Nucleotide-binding</keyword>
<dbReference type="STRING" id="411473.RUMCAL_00749"/>
<comment type="function">
    <text evidence="8 10">Catalyzes the attachment of isoleucine to tRNA(Ile). As IleRS can inadvertently accommodate and process structurally similar amino acids such as valine, to avoid such errors it has two additional distinct tRNA(Ile)-dependent editing activities. One activity is designated as 'pretransfer' editing and involves the hydrolysis of activated Val-AMP. The other activity is designated 'posttransfer' editing and involves deacylation of mischarged Val-tRNA(Ile).</text>
</comment>
<comment type="catalytic activity">
    <reaction evidence="9 10">
        <text>tRNA(Ile) + L-isoleucine + ATP = L-isoleucyl-tRNA(Ile) + AMP + diphosphate</text>
        <dbReference type="Rhea" id="RHEA:11060"/>
        <dbReference type="Rhea" id="RHEA-COMP:9666"/>
        <dbReference type="Rhea" id="RHEA-COMP:9695"/>
        <dbReference type="ChEBI" id="CHEBI:30616"/>
        <dbReference type="ChEBI" id="CHEBI:33019"/>
        <dbReference type="ChEBI" id="CHEBI:58045"/>
        <dbReference type="ChEBI" id="CHEBI:78442"/>
        <dbReference type="ChEBI" id="CHEBI:78528"/>
        <dbReference type="ChEBI" id="CHEBI:456215"/>
        <dbReference type="EC" id="6.1.1.5"/>
    </reaction>
</comment>
<evidence type="ECO:0000313" key="16">
    <source>
        <dbReference type="Proteomes" id="UP000016662"/>
    </source>
</evidence>
<dbReference type="InterPro" id="IPR010663">
    <property type="entry name" value="Znf_FPG/IleRS"/>
</dbReference>
<keyword evidence="6 10" id="KW-0648">Protein biosynthesis</keyword>
<dbReference type="eggNOG" id="COG0060">
    <property type="taxonomic scope" value="Bacteria"/>
</dbReference>
<dbReference type="GO" id="GO:0005524">
    <property type="term" value="F:ATP binding"/>
    <property type="evidence" value="ECO:0007669"/>
    <property type="project" value="UniProtKB-UniRule"/>
</dbReference>
<comment type="cofactor">
    <cofactor evidence="10">
        <name>Zn(2+)</name>
        <dbReference type="ChEBI" id="CHEBI:29105"/>
    </cofactor>
    <text evidence="10">Binds 1 zinc ion per subunit.</text>
</comment>
<dbReference type="Pfam" id="PF08264">
    <property type="entry name" value="Anticodon_1"/>
    <property type="match status" value="1"/>
</dbReference>
<dbReference type="Proteomes" id="UP000016662">
    <property type="component" value="Unassembled WGS sequence"/>
</dbReference>
<feature type="domain" description="Zinc finger FPG/IleRS-type" evidence="13">
    <location>
        <begin position="908"/>
        <end position="937"/>
    </location>
</feature>
<evidence type="ECO:0000256" key="3">
    <source>
        <dbReference type="ARBA" id="ARBA00022598"/>
    </source>
</evidence>
<feature type="binding site" evidence="10">
    <location>
        <position position="577"/>
    </location>
    <ligand>
        <name>L-isoleucyl-5'-AMP</name>
        <dbReference type="ChEBI" id="CHEBI:178002"/>
    </ligand>
</feature>
<dbReference type="InterPro" id="IPR014729">
    <property type="entry name" value="Rossmann-like_a/b/a_fold"/>
</dbReference>
<evidence type="ECO:0000256" key="6">
    <source>
        <dbReference type="ARBA" id="ARBA00022917"/>
    </source>
</evidence>
<dbReference type="GO" id="GO:0004822">
    <property type="term" value="F:isoleucine-tRNA ligase activity"/>
    <property type="evidence" value="ECO:0007669"/>
    <property type="project" value="UniProtKB-UniRule"/>
</dbReference>
<keyword evidence="7 10" id="KW-0030">Aminoacyl-tRNA synthetase</keyword>
<keyword evidence="3 10" id="KW-0436">Ligase</keyword>
<dbReference type="HAMAP" id="MF_02002">
    <property type="entry name" value="Ile_tRNA_synth_type1"/>
    <property type="match status" value="1"/>
</dbReference>
<accession>U2KX02</accession>
<dbReference type="GO" id="GO:0006428">
    <property type="term" value="P:isoleucyl-tRNA aminoacylation"/>
    <property type="evidence" value="ECO:0007669"/>
    <property type="project" value="UniProtKB-UniRule"/>
</dbReference>
<feature type="short sequence motif" description="'HIGH' region" evidence="10">
    <location>
        <begin position="74"/>
        <end position="84"/>
    </location>
</feature>
<feature type="binding site" evidence="10">
    <location>
        <position position="914"/>
    </location>
    <ligand>
        <name>Zn(2+)</name>
        <dbReference type="ChEBI" id="CHEBI:29105"/>
    </ligand>
</feature>
<dbReference type="CDD" id="cd07960">
    <property type="entry name" value="Anticodon_Ia_Ile_BEm"/>
    <property type="match status" value="1"/>
</dbReference>
<reference evidence="15 16" key="1">
    <citation type="submission" date="2013-07" db="EMBL/GenBank/DDBJ databases">
        <authorList>
            <person name="Weinstock G."/>
            <person name="Sodergren E."/>
            <person name="Wylie T."/>
            <person name="Fulton L."/>
            <person name="Fulton R."/>
            <person name="Fronick C."/>
            <person name="O'Laughlin M."/>
            <person name="Godfrey J."/>
            <person name="Miner T."/>
            <person name="Herter B."/>
            <person name="Appelbaum E."/>
            <person name="Cordes M."/>
            <person name="Lek S."/>
            <person name="Wollam A."/>
            <person name="Pepin K.H."/>
            <person name="Palsikar V.B."/>
            <person name="Mitreva M."/>
            <person name="Wilson R.K."/>
        </authorList>
    </citation>
    <scope>NUCLEOTIDE SEQUENCE [LARGE SCALE GENOMIC DNA]</scope>
    <source>
        <strain evidence="15 16">ATCC 27760</strain>
    </source>
</reference>
<evidence type="ECO:0000313" key="15">
    <source>
        <dbReference type="EMBL" id="ERJ96822.1"/>
    </source>
</evidence>
<dbReference type="InterPro" id="IPR009008">
    <property type="entry name" value="Val/Leu/Ile-tRNA-synth_edit"/>
</dbReference>
<evidence type="ECO:0000256" key="4">
    <source>
        <dbReference type="ARBA" id="ARBA00022741"/>
    </source>
</evidence>
<keyword evidence="2 10" id="KW-0963">Cytoplasm</keyword>
<dbReference type="InterPro" id="IPR050081">
    <property type="entry name" value="Ile-tRNA_ligase"/>
</dbReference>
<dbReference type="EMBL" id="AWVF01000093">
    <property type="protein sequence ID" value="ERJ96822.1"/>
    <property type="molecule type" value="Genomic_DNA"/>
</dbReference>
<dbReference type="InterPro" id="IPR002301">
    <property type="entry name" value="Ile-tRNA-ligase"/>
</dbReference>
<comment type="subunit">
    <text evidence="10">Monomer.</text>
</comment>
<dbReference type="InterPro" id="IPR001412">
    <property type="entry name" value="aa-tRNA-synth_I_CS"/>
</dbReference>
<evidence type="ECO:0000256" key="11">
    <source>
        <dbReference type="SAM" id="MobiDB-lite"/>
    </source>
</evidence>
<sequence length="941" mass="106500">MPQRYAEKEKKPDQAMSQDYNKTLNLPKTDFPMRGNLPKREPDTLQKWEDEDLYEQMIAKNEGKPKYILHDGPPYANGEIHLGTALNKTLKDFIVKYKNMSGFCAPYVPGWDTHGLPIELKAMKSIGVENGAIPPVELRKHCKDFAMMHVKNQMAQFKRLGSLGHYCDPYLTLKPEYEARQVEVFGEMAKRGYMYKGLKPVYWCPDCNTALAEAEIEYENDPCYSIYVKFQVTDDKGLFTKLGIAKEQVYFVIWTTTTWTIPGNLAICVGPSYDYTLVKVGEEYYCMAAELVSATMKAAGITEYEMVGSFTGAELEHVKTKHPLYDRLSPVIVGDHVTLESGTGCVHTAPGYGVEDFEVCKNYDDIGILVCVDDKGRQTKEAGEFEGMDTDAANRAIAAKLTEVGAMLATEKIVHQYPHCWRCHKPIIYRATEQWFCSVNGFKDEAIKAIENVKWIPAWGEERIKGMVRDRSDWCISRQRTWGVPIPIIYCKDCKKPIVNDTTIRDIAELFRKEGADAWWTKDLSEFLSPEVQCECGCKEFTKEYDIMDVWFDSGVSHSAVMEQYDCLQWPADLYLEGADQYRGWFQSSLLTSVVYKGSAPYKAVCTHGWVVDGEGRKMSKSLGNGIMPEEIVKKYGADILRLWVASSDYHSDIRISEGILGQLSDAYKKIRNTARYILGNLGNGDGFHPDRDSVSDDQLLELDRWALMRLDNVIQKAHEGYEAFDFHIVFHAIHNYCTTDLSNFYLDIIKDRLYCEPENSVARRAAQTTIYRILSALTRLIAPILSFTAEEIWSYLPHAASDDAKSVFLNEMPKASGLTEDADFMAKWDLIYQTRMEANKVLEEKRNEKLIGKSLEAKVTIAVADDAQYTVLSEAADILAKVLIVSVVSVVKAESGETTYTVERAAGEKCERCWMYLDSVGKNAAHPTLCARCASVVDQL</sequence>
<keyword evidence="10" id="KW-0479">Metal-binding</keyword>
<comment type="domain">
    <text evidence="10">IleRS has two distinct active sites: one for aminoacylation and one for editing. The misactivated valine is translocated from the active site to the editing site, which sterically excludes the correctly activated isoleucine. The single editing site contains two valyl binding pockets, one specific for each substrate (Val-AMP or Val-tRNA(Ile)).</text>
</comment>
<feature type="compositionally biased region" description="Basic and acidic residues" evidence="11">
    <location>
        <begin position="1"/>
        <end position="13"/>
    </location>
</feature>
<comment type="subcellular location">
    <subcellularLocation>
        <location evidence="10">Cytoplasm</location>
    </subcellularLocation>
</comment>
<dbReference type="InterPro" id="IPR013155">
    <property type="entry name" value="M/V/L/I-tRNA-synth_anticd-bd"/>
</dbReference>
<dbReference type="PANTHER" id="PTHR42765:SF1">
    <property type="entry name" value="ISOLEUCINE--TRNA LIGASE, MITOCHONDRIAL"/>
    <property type="match status" value="1"/>
</dbReference>
<feature type="binding site" evidence="10">
    <location>
        <position position="934"/>
    </location>
    <ligand>
        <name>Zn(2+)</name>
        <dbReference type="ChEBI" id="CHEBI:29105"/>
    </ligand>
</feature>
<evidence type="ECO:0000256" key="5">
    <source>
        <dbReference type="ARBA" id="ARBA00022840"/>
    </source>
</evidence>
<dbReference type="NCBIfam" id="TIGR00392">
    <property type="entry name" value="ileS"/>
    <property type="match status" value="1"/>
</dbReference>